<name>A0A849C0C9_9NOCA</name>
<dbReference type="Proteomes" id="UP000586827">
    <property type="component" value="Unassembled WGS sequence"/>
</dbReference>
<dbReference type="AlphaFoldDB" id="A0A849C0C9"/>
<protein>
    <submittedName>
        <fullName evidence="1">Uncharacterized protein</fullName>
    </submittedName>
</protein>
<gene>
    <name evidence="1" type="ORF">HLB23_20620</name>
</gene>
<sequence>MRTEAHAFDEFEAEDTFLHWTVIAVVVDSNMVGLLPAGLAVAADLDMAAEQVCNHLPAHSQAVGLCYLVATPSTLEQDPSSGHLITVPRLTWVNRVWQDRGGWVLGEWVPAPSGLRGFDPARCRSDDAGSRAPATQAASASCMEVV</sequence>
<keyword evidence="2" id="KW-1185">Reference proteome</keyword>
<accession>A0A849C0C9</accession>
<proteinExistence type="predicted"/>
<organism evidence="1 2">
    <name type="scientific">Nocardia uniformis</name>
    <dbReference type="NCBI Taxonomy" id="53432"/>
    <lineage>
        <taxon>Bacteria</taxon>
        <taxon>Bacillati</taxon>
        <taxon>Actinomycetota</taxon>
        <taxon>Actinomycetes</taxon>
        <taxon>Mycobacteriales</taxon>
        <taxon>Nocardiaceae</taxon>
        <taxon>Nocardia</taxon>
    </lineage>
</organism>
<comment type="caution">
    <text evidence="1">The sequence shown here is derived from an EMBL/GenBank/DDBJ whole genome shotgun (WGS) entry which is preliminary data.</text>
</comment>
<reference evidence="1 2" key="1">
    <citation type="submission" date="2020-05" db="EMBL/GenBank/DDBJ databases">
        <title>MicrobeNet Type strains.</title>
        <authorList>
            <person name="Nicholson A.C."/>
        </authorList>
    </citation>
    <scope>NUCLEOTIDE SEQUENCE [LARGE SCALE GENOMIC DNA]</scope>
    <source>
        <strain evidence="1 2">JCM 3224</strain>
    </source>
</reference>
<dbReference type="EMBL" id="JABELX010000007">
    <property type="protein sequence ID" value="NNH72233.1"/>
    <property type="molecule type" value="Genomic_DNA"/>
</dbReference>
<dbReference type="RefSeq" id="WP_067518859.1">
    <property type="nucleotide sequence ID" value="NZ_JABELX010000007.1"/>
</dbReference>
<evidence type="ECO:0000313" key="2">
    <source>
        <dbReference type="Proteomes" id="UP000586827"/>
    </source>
</evidence>
<evidence type="ECO:0000313" key="1">
    <source>
        <dbReference type="EMBL" id="NNH72233.1"/>
    </source>
</evidence>